<dbReference type="OrthoDB" id="6021021at2759"/>
<keyword evidence="4 11" id="KW-0812">Transmembrane</keyword>
<dbReference type="EMBL" id="UYRU01043908">
    <property type="protein sequence ID" value="VDK84401.1"/>
    <property type="molecule type" value="Genomic_DNA"/>
</dbReference>
<dbReference type="InterPro" id="IPR001873">
    <property type="entry name" value="ENaC"/>
</dbReference>
<dbReference type="Gene3D" id="2.60.470.10">
    <property type="entry name" value="Acid-sensing ion channels like domains"/>
    <property type="match status" value="1"/>
</dbReference>
<evidence type="ECO:0000256" key="8">
    <source>
        <dbReference type="ARBA" id="ARBA00023136"/>
    </source>
</evidence>
<evidence type="ECO:0000256" key="5">
    <source>
        <dbReference type="ARBA" id="ARBA00022989"/>
    </source>
</evidence>
<evidence type="ECO:0000256" key="4">
    <source>
        <dbReference type="ARBA" id="ARBA00022692"/>
    </source>
</evidence>
<dbReference type="PANTHER" id="PTHR11690">
    <property type="entry name" value="AMILORIDE-SENSITIVE SODIUM CHANNEL-RELATED"/>
    <property type="match status" value="1"/>
</dbReference>
<evidence type="ECO:0000256" key="3">
    <source>
        <dbReference type="ARBA" id="ARBA00022461"/>
    </source>
</evidence>
<evidence type="ECO:0000256" key="13">
    <source>
        <dbReference type="SAM" id="Phobius"/>
    </source>
</evidence>
<feature type="transmembrane region" description="Helical" evidence="13">
    <location>
        <begin position="457"/>
        <end position="477"/>
    </location>
</feature>
<evidence type="ECO:0000256" key="6">
    <source>
        <dbReference type="ARBA" id="ARBA00023053"/>
    </source>
</evidence>
<feature type="transmembrane region" description="Helical" evidence="13">
    <location>
        <begin position="29"/>
        <end position="53"/>
    </location>
</feature>
<dbReference type="Proteomes" id="UP000281553">
    <property type="component" value="Unassembled WGS sequence"/>
</dbReference>
<keyword evidence="8 13" id="KW-0472">Membrane</keyword>
<organism evidence="14 15">
    <name type="scientific">Dibothriocephalus latus</name>
    <name type="common">Fish tapeworm</name>
    <name type="synonym">Diphyllobothrium latum</name>
    <dbReference type="NCBI Taxonomy" id="60516"/>
    <lineage>
        <taxon>Eukaryota</taxon>
        <taxon>Metazoa</taxon>
        <taxon>Spiralia</taxon>
        <taxon>Lophotrochozoa</taxon>
        <taxon>Platyhelminthes</taxon>
        <taxon>Cestoda</taxon>
        <taxon>Eucestoda</taxon>
        <taxon>Diphyllobothriidea</taxon>
        <taxon>Diphyllobothriidae</taxon>
        <taxon>Dibothriocephalus</taxon>
    </lineage>
</organism>
<dbReference type="GO" id="GO:0005886">
    <property type="term" value="C:plasma membrane"/>
    <property type="evidence" value="ECO:0007669"/>
    <property type="project" value="TreeGrafter"/>
</dbReference>
<evidence type="ECO:0000256" key="12">
    <source>
        <dbReference type="SAM" id="MobiDB-lite"/>
    </source>
</evidence>
<sequence>MSEIRKHFDLFCELTSIRGLQRIKKAPTFFGRVIWSAFVIAMTLSLFITIGFLARDFLSYNTAWHARTIIGDKTNFPAITVCAHNPFSLEANMIWKQNDILTPTGFNKRLSEITLEFIKHDKLEYASVILLDSTENYFANLRPNESRNLSHQTDMFPHCMVTADGVRILAENCAVEADTGFTKRYFSHPRYFNCWTLETAANQSTKETVRLTLLIKLVPSIQIDEAKSNFIMDTFSRGEGVKLVVHESGTYPEIDKHGINVQPGRMNELSFQTIKWWPRTVDSALVNTKIPYCSALPKNPKDPNSLKDMVERLTCAGDLLHRVKEIKEEAIRKRNCISACSFYTYPVSASITSWKPMPEKLNYFTEKCKRVESLQNNPEQKEQFIRYLERTINSSSVELNSNRLTSVSSKFAKNFADEGLYTYISLVRTSYDTTLQEERLIFDFYILISRVGGLCSIFVGLTAAFLVELIEFIYLVCRQYRKHSSNGKKKDMELAQMERNEIAYRELTKQNPLTTEEANSTKLECPETEKLNNEE</sequence>
<reference evidence="14 15" key="1">
    <citation type="submission" date="2018-11" db="EMBL/GenBank/DDBJ databases">
        <authorList>
            <consortium name="Pathogen Informatics"/>
        </authorList>
    </citation>
    <scope>NUCLEOTIDE SEQUENCE [LARGE SCALE GENOMIC DNA]</scope>
</reference>
<keyword evidence="15" id="KW-1185">Reference proteome</keyword>
<keyword evidence="6" id="KW-0915">Sodium</keyword>
<evidence type="ECO:0000256" key="1">
    <source>
        <dbReference type="ARBA" id="ARBA00004141"/>
    </source>
</evidence>
<proteinExistence type="inferred from homology"/>
<keyword evidence="10 11" id="KW-0407">Ion channel</keyword>
<gene>
    <name evidence="14" type="ORF">DILT_LOCUS3584</name>
</gene>
<evidence type="ECO:0000256" key="2">
    <source>
        <dbReference type="ARBA" id="ARBA00022448"/>
    </source>
</evidence>
<feature type="compositionally biased region" description="Polar residues" evidence="12">
    <location>
        <begin position="509"/>
        <end position="522"/>
    </location>
</feature>
<evidence type="ECO:0000256" key="9">
    <source>
        <dbReference type="ARBA" id="ARBA00023201"/>
    </source>
</evidence>
<keyword evidence="5 13" id="KW-1133">Transmembrane helix</keyword>
<evidence type="ECO:0000256" key="7">
    <source>
        <dbReference type="ARBA" id="ARBA00023065"/>
    </source>
</evidence>
<keyword evidence="9 11" id="KW-0739">Sodium transport</keyword>
<dbReference type="PRINTS" id="PR01078">
    <property type="entry name" value="AMINACHANNEL"/>
</dbReference>
<keyword evidence="3 11" id="KW-0894">Sodium channel</keyword>
<name>A0A3P6V2X9_DIBLA</name>
<protein>
    <submittedName>
        <fullName evidence="14">Uncharacterized protein</fullName>
    </submittedName>
</protein>
<dbReference type="GO" id="GO:0015280">
    <property type="term" value="F:ligand-gated sodium channel activity"/>
    <property type="evidence" value="ECO:0007669"/>
    <property type="project" value="TreeGrafter"/>
</dbReference>
<dbReference type="PANTHER" id="PTHR11690:SF248">
    <property type="entry name" value="PICKPOCKET 17, ISOFORM A"/>
    <property type="match status" value="1"/>
</dbReference>
<comment type="subcellular location">
    <subcellularLocation>
        <location evidence="1">Membrane</location>
        <topology evidence="1">Multi-pass membrane protein</topology>
    </subcellularLocation>
</comment>
<feature type="compositionally biased region" description="Basic and acidic residues" evidence="12">
    <location>
        <begin position="524"/>
        <end position="535"/>
    </location>
</feature>
<evidence type="ECO:0000313" key="14">
    <source>
        <dbReference type="EMBL" id="VDK84401.1"/>
    </source>
</evidence>
<keyword evidence="2 11" id="KW-0813">Transport</keyword>
<dbReference type="Pfam" id="PF00858">
    <property type="entry name" value="ASC"/>
    <property type="match status" value="2"/>
</dbReference>
<evidence type="ECO:0000256" key="10">
    <source>
        <dbReference type="ARBA" id="ARBA00023303"/>
    </source>
</evidence>
<dbReference type="AlphaFoldDB" id="A0A3P6V2X9"/>
<keyword evidence="7 11" id="KW-0406">Ion transport</keyword>
<feature type="region of interest" description="Disordered" evidence="12">
    <location>
        <begin position="505"/>
        <end position="535"/>
    </location>
</feature>
<evidence type="ECO:0000313" key="15">
    <source>
        <dbReference type="Proteomes" id="UP000281553"/>
    </source>
</evidence>
<accession>A0A3P6V2X9</accession>
<comment type="similarity">
    <text evidence="11">Belongs to the amiloride-sensitive sodium channel (TC 1.A.6) family.</text>
</comment>
<evidence type="ECO:0000256" key="11">
    <source>
        <dbReference type="RuleBase" id="RU000679"/>
    </source>
</evidence>